<evidence type="ECO:0000313" key="6">
    <source>
        <dbReference type="EMBL" id="CAL1697783.1"/>
    </source>
</evidence>
<comment type="similarity">
    <text evidence="2 4">Belongs to the ATPase inhibitor family.</text>
</comment>
<evidence type="ECO:0000256" key="2">
    <source>
        <dbReference type="ARBA" id="ARBA00010901"/>
    </source>
</evidence>
<sequence length="86" mass="10104">MLARITLNSARRIPRVVPSAQRFYVMEGTFQKKERAHEEQYAWEHEKEQLTKLKKQIEEKKAELARLEAEHAKQEAKANSKANQKA</sequence>
<name>A0ABP1CSU3_9APHY</name>
<proteinExistence type="inferred from homology"/>
<evidence type="ECO:0000256" key="1">
    <source>
        <dbReference type="ARBA" id="ARBA00004173"/>
    </source>
</evidence>
<dbReference type="SUPFAM" id="SSF64602">
    <property type="entry name" value="F1 ATPase inhibitor, IF1, C-terminal domain"/>
    <property type="match status" value="1"/>
</dbReference>
<accession>A0ABP1CSU3</accession>
<dbReference type="Pfam" id="PF04568">
    <property type="entry name" value="IATP"/>
    <property type="match status" value="1"/>
</dbReference>
<evidence type="ECO:0000256" key="3">
    <source>
        <dbReference type="ARBA" id="ARBA00023128"/>
    </source>
</evidence>
<evidence type="ECO:0000313" key="7">
    <source>
        <dbReference type="Proteomes" id="UP001497453"/>
    </source>
</evidence>
<evidence type="ECO:0000256" key="5">
    <source>
        <dbReference type="SAM" id="Coils"/>
    </source>
</evidence>
<comment type="function">
    <text evidence="4">Inhibits the enzyme activity of ATPase.</text>
</comment>
<dbReference type="InterPro" id="IPR007648">
    <property type="entry name" value="ATPase_inhibitor_mt"/>
</dbReference>
<dbReference type="Gene3D" id="1.20.5.500">
    <property type="entry name" value="Single helix bin"/>
    <property type="match status" value="1"/>
</dbReference>
<reference evidence="7" key="1">
    <citation type="submission" date="2024-04" db="EMBL/GenBank/DDBJ databases">
        <authorList>
            <person name="Shaw F."/>
            <person name="Minotto A."/>
        </authorList>
    </citation>
    <scope>NUCLEOTIDE SEQUENCE [LARGE SCALE GENOMIC DNA]</scope>
</reference>
<feature type="coiled-coil region" evidence="5">
    <location>
        <begin position="43"/>
        <end position="84"/>
    </location>
</feature>
<gene>
    <name evidence="6" type="ORF">GFSPODELE1_LOCUS1850</name>
</gene>
<dbReference type="Proteomes" id="UP001497453">
    <property type="component" value="Chromosome 10"/>
</dbReference>
<protein>
    <recommendedName>
        <fullName evidence="4">ATPase inhibitor, mitochondrial</fullName>
    </recommendedName>
</protein>
<comment type="subcellular location">
    <subcellularLocation>
        <location evidence="1">Mitochondrion</location>
    </subcellularLocation>
</comment>
<organism evidence="6 7">
    <name type="scientific">Somion occarium</name>
    <dbReference type="NCBI Taxonomy" id="3059160"/>
    <lineage>
        <taxon>Eukaryota</taxon>
        <taxon>Fungi</taxon>
        <taxon>Dikarya</taxon>
        <taxon>Basidiomycota</taxon>
        <taxon>Agaricomycotina</taxon>
        <taxon>Agaricomycetes</taxon>
        <taxon>Polyporales</taxon>
        <taxon>Cerrenaceae</taxon>
        <taxon>Somion</taxon>
    </lineage>
</organism>
<keyword evidence="3" id="KW-0496">Mitochondrion</keyword>
<keyword evidence="5" id="KW-0175">Coiled coil</keyword>
<dbReference type="EMBL" id="OZ037953">
    <property type="protein sequence ID" value="CAL1697783.1"/>
    <property type="molecule type" value="Genomic_DNA"/>
</dbReference>
<evidence type="ECO:0000256" key="4">
    <source>
        <dbReference type="RuleBase" id="RU368087"/>
    </source>
</evidence>
<keyword evidence="7" id="KW-1185">Reference proteome</keyword>